<keyword evidence="5" id="KW-0808">Transferase</keyword>
<feature type="transmembrane region" description="Helical" evidence="9">
    <location>
        <begin position="159"/>
        <end position="181"/>
    </location>
</feature>
<comment type="subcellular location">
    <subcellularLocation>
        <location evidence="2">Cell membrane</location>
    </subcellularLocation>
</comment>
<dbReference type="InterPro" id="IPR036890">
    <property type="entry name" value="HATPase_C_sf"/>
</dbReference>
<dbReference type="InterPro" id="IPR003594">
    <property type="entry name" value="HATPase_dom"/>
</dbReference>
<protein>
    <recommendedName>
        <fullName evidence="3">histidine kinase</fullName>
        <ecNumber evidence="3">2.7.13.3</ecNumber>
    </recommendedName>
</protein>
<feature type="domain" description="Histidine kinase" evidence="10">
    <location>
        <begin position="336"/>
        <end position="557"/>
    </location>
</feature>
<evidence type="ECO:0000256" key="9">
    <source>
        <dbReference type="SAM" id="Phobius"/>
    </source>
</evidence>
<dbReference type="SUPFAM" id="SSF47226">
    <property type="entry name" value="Histidine-containing phosphotransfer domain, HPT domain"/>
    <property type="match status" value="1"/>
</dbReference>
<feature type="modified residue" description="4-aspartylphosphate" evidence="8">
    <location>
        <position position="626"/>
    </location>
</feature>
<evidence type="ECO:0000256" key="6">
    <source>
        <dbReference type="ARBA" id="ARBA00023012"/>
    </source>
</evidence>
<dbReference type="SMART" id="SM00387">
    <property type="entry name" value="HATPase_c"/>
    <property type="match status" value="1"/>
</dbReference>
<feature type="domain" description="Response regulatory" evidence="11">
    <location>
        <begin position="709"/>
        <end position="826"/>
    </location>
</feature>
<dbReference type="SMART" id="SM00448">
    <property type="entry name" value="REC"/>
    <property type="match status" value="2"/>
</dbReference>
<dbReference type="CDD" id="cd00082">
    <property type="entry name" value="HisKA"/>
    <property type="match status" value="1"/>
</dbReference>
<dbReference type="PANTHER" id="PTHR45339">
    <property type="entry name" value="HYBRID SIGNAL TRANSDUCTION HISTIDINE KINASE J"/>
    <property type="match status" value="1"/>
</dbReference>
<dbReference type="PRINTS" id="PR00344">
    <property type="entry name" value="BCTRLSENSOR"/>
</dbReference>
<dbReference type="InterPro" id="IPR004358">
    <property type="entry name" value="Sig_transdc_His_kin-like_C"/>
</dbReference>
<keyword evidence="14" id="KW-1185">Reference proteome</keyword>
<evidence type="ECO:0000256" key="8">
    <source>
        <dbReference type="PROSITE-ProRule" id="PRU00169"/>
    </source>
</evidence>
<feature type="modified residue" description="Phosphohistidine" evidence="7">
    <location>
        <position position="895"/>
    </location>
</feature>
<feature type="transmembrane region" description="Helical" evidence="9">
    <location>
        <begin position="64"/>
        <end position="83"/>
    </location>
</feature>
<dbReference type="Pfam" id="PF00512">
    <property type="entry name" value="HisKA"/>
    <property type="match status" value="1"/>
</dbReference>
<dbReference type="SMART" id="SM00388">
    <property type="entry name" value="HisKA"/>
    <property type="match status" value="1"/>
</dbReference>
<dbReference type="PROSITE" id="PS50109">
    <property type="entry name" value="HIS_KIN"/>
    <property type="match status" value="1"/>
</dbReference>
<feature type="transmembrane region" description="Helical" evidence="9">
    <location>
        <begin position="188"/>
        <end position="211"/>
    </location>
</feature>
<gene>
    <name evidence="13" type="ORF">WDU96_02670</name>
</gene>
<dbReference type="InterPro" id="IPR003661">
    <property type="entry name" value="HisK_dim/P_dom"/>
</dbReference>
<evidence type="ECO:0000259" key="12">
    <source>
        <dbReference type="PROSITE" id="PS50894"/>
    </source>
</evidence>
<feature type="transmembrane region" description="Helical" evidence="9">
    <location>
        <begin position="31"/>
        <end position="52"/>
    </location>
</feature>
<keyword evidence="9" id="KW-0812">Transmembrane</keyword>
<dbReference type="InterPro" id="IPR005467">
    <property type="entry name" value="His_kinase_dom"/>
</dbReference>
<keyword evidence="5" id="KW-0418">Kinase</keyword>
<evidence type="ECO:0000256" key="5">
    <source>
        <dbReference type="ARBA" id="ARBA00022777"/>
    </source>
</evidence>
<comment type="catalytic activity">
    <reaction evidence="1">
        <text>ATP + protein L-histidine = ADP + protein N-phospho-L-histidine.</text>
        <dbReference type="EC" id="2.7.13.3"/>
    </reaction>
</comment>
<feature type="modified residue" description="4-aspartylphosphate" evidence="8">
    <location>
        <position position="758"/>
    </location>
</feature>
<dbReference type="InterPro" id="IPR036097">
    <property type="entry name" value="HisK_dim/P_sf"/>
</dbReference>
<dbReference type="EMBL" id="JBBDGL010000001">
    <property type="protein sequence ID" value="MEJ1154501.1"/>
    <property type="molecule type" value="Genomic_DNA"/>
</dbReference>
<dbReference type="Proteomes" id="UP001368654">
    <property type="component" value="Unassembled WGS sequence"/>
</dbReference>
<keyword evidence="4 8" id="KW-0597">Phosphoprotein</keyword>
<dbReference type="InterPro" id="IPR011006">
    <property type="entry name" value="CheY-like_superfamily"/>
</dbReference>
<dbReference type="CDD" id="cd00156">
    <property type="entry name" value="REC"/>
    <property type="match status" value="1"/>
</dbReference>
<keyword evidence="6" id="KW-0902">Two-component regulatory system</keyword>
<reference evidence="13 14" key="1">
    <citation type="submission" date="2024-02" db="EMBL/GenBank/DDBJ databases">
        <authorList>
            <person name="Saticioglu I.B."/>
        </authorList>
    </citation>
    <scope>NUCLEOTIDE SEQUENCE [LARGE SCALE GENOMIC DNA]</scope>
    <source>
        <strain evidence="13 14">Mu-86</strain>
    </source>
</reference>
<evidence type="ECO:0000259" key="10">
    <source>
        <dbReference type="PROSITE" id="PS50109"/>
    </source>
</evidence>
<dbReference type="InterPro" id="IPR001789">
    <property type="entry name" value="Sig_transdc_resp-reg_receiver"/>
</dbReference>
<dbReference type="Pfam" id="PF01627">
    <property type="entry name" value="Hpt"/>
    <property type="match status" value="1"/>
</dbReference>
<dbReference type="Gene3D" id="1.20.120.160">
    <property type="entry name" value="HPT domain"/>
    <property type="match status" value="1"/>
</dbReference>
<feature type="transmembrane region" description="Helical" evidence="9">
    <location>
        <begin position="95"/>
        <end position="117"/>
    </location>
</feature>
<dbReference type="CDD" id="cd16922">
    <property type="entry name" value="HATPase_EvgS-ArcB-TorS-like"/>
    <property type="match status" value="1"/>
</dbReference>
<evidence type="ECO:0000256" key="1">
    <source>
        <dbReference type="ARBA" id="ARBA00000085"/>
    </source>
</evidence>
<dbReference type="PROSITE" id="PS50110">
    <property type="entry name" value="RESPONSE_REGULATORY"/>
    <property type="match status" value="2"/>
</dbReference>
<dbReference type="PROSITE" id="PS50894">
    <property type="entry name" value="HPT"/>
    <property type="match status" value="1"/>
</dbReference>
<dbReference type="Gene3D" id="3.30.565.10">
    <property type="entry name" value="Histidine kinase-like ATPase, C-terminal domain"/>
    <property type="match status" value="1"/>
</dbReference>
<evidence type="ECO:0000256" key="2">
    <source>
        <dbReference type="ARBA" id="ARBA00004236"/>
    </source>
</evidence>
<evidence type="ECO:0000256" key="3">
    <source>
        <dbReference type="ARBA" id="ARBA00012438"/>
    </source>
</evidence>
<keyword evidence="9" id="KW-1133">Transmembrane helix</keyword>
<evidence type="ECO:0000313" key="14">
    <source>
        <dbReference type="Proteomes" id="UP001368654"/>
    </source>
</evidence>
<feature type="domain" description="HPt" evidence="12">
    <location>
        <begin position="855"/>
        <end position="950"/>
    </location>
</feature>
<feature type="transmembrane region" description="Helical" evidence="9">
    <location>
        <begin position="5"/>
        <end position="25"/>
    </location>
</feature>
<feature type="transmembrane region" description="Helical" evidence="9">
    <location>
        <begin position="280"/>
        <end position="302"/>
    </location>
</feature>
<evidence type="ECO:0000259" key="11">
    <source>
        <dbReference type="PROSITE" id="PS50110"/>
    </source>
</evidence>
<feature type="transmembrane region" description="Helical" evidence="9">
    <location>
        <begin position="251"/>
        <end position="274"/>
    </location>
</feature>
<dbReference type="InterPro" id="IPR008207">
    <property type="entry name" value="Sig_transdc_His_kin_Hpt_dom"/>
</dbReference>
<feature type="domain" description="Response regulatory" evidence="11">
    <location>
        <begin position="576"/>
        <end position="691"/>
    </location>
</feature>
<dbReference type="Pfam" id="PF02518">
    <property type="entry name" value="HATPase_c"/>
    <property type="match status" value="1"/>
</dbReference>
<evidence type="ECO:0000313" key="13">
    <source>
        <dbReference type="EMBL" id="MEJ1154501.1"/>
    </source>
</evidence>
<dbReference type="Gene3D" id="1.10.287.130">
    <property type="match status" value="1"/>
</dbReference>
<dbReference type="Gene3D" id="3.40.50.2300">
    <property type="match status" value="2"/>
</dbReference>
<organism evidence="13 14">
    <name type="scientific">Microbacterium marmarense</name>
    <dbReference type="NCBI Taxonomy" id="3122051"/>
    <lineage>
        <taxon>Bacteria</taxon>
        <taxon>Bacillati</taxon>
        <taxon>Actinomycetota</taxon>
        <taxon>Actinomycetes</taxon>
        <taxon>Micrococcales</taxon>
        <taxon>Microbacteriaceae</taxon>
        <taxon>Microbacterium</taxon>
    </lineage>
</organism>
<sequence>MPRPIVAVFAVAIAVFLALVGWIFVPGAAPVGAFGAVAYLLVESAAVLLIACRALLVRRERATWATLAAGAGLFVLGDALVWLLAQQSPNPNSAWLSVILDSAFAVLFVAAIGLLVWQRLSAASLAVTLDSLIAATGLIAVSGALVLRPFPEIRVGDLMVVFTVAWPLMILGALVGALTSLRRRPTPAFWLMLVGLLIGAVANALIAAEMLPGGLRVPVRADLLWPVALILFALGAWTSKPAPGPGSGRSAVVAALPYVFLAMSLVVLLVGVFVPLSSLALLSAIVALALGAVRFFLTLGLLNRLRRDALSLNAELERAHQQALAATEAKSAFLATMSHEIRTPMNAVIGMTGLLLDTKLDRTQRDYVETVRRSGDLLLDLINNILDFSKIESDALVLERRPFSLHSTVEHAIEILAYAADSKGIELVCDIRESFPDWVQGDQTRTSQILVNLVANAIKFTEKGAVTVRASATPLADGGHEACIRVIDTGIGIPEDRLDRLFQSFSQVDSSTTRMYGGTGLGLAISKALAERMGGDISVRSEVAQGSEFRVTIPVSSAPVPPKALSAGDAALLGRSALVIDDNDTNLRIATAQLERVGITSETASSAEDLWQRIDDIRVPDVVILDMILPGTDGVEIARRIRTIAGWEAVPLVLLSSVGVSLDDGDQAIFAGVLNKPVVRPALRRVLREALGQSVQTPIDTQSGALSLRVLLAEDNDINQKTAMLVLSKLGHDVVVVDNGMRAVAAASEGSWDVILMDIHMPQLDGLEATRRIRALASPSSQVPIIALSASVSEEVQRASEQAGMNGFLSKPFRQHDIVSALSEIRPGQRALAEAGTDTHADATIVVDPESRALLGELDYQVYRSLVKEFEKQCADIEAELLRDGLSASFPHLVHKLKGSAGSLGLRDLTALLVRIEQTASADDGIGAELRSQFGLEVARATNALNELRS</sequence>
<name>A0ABU8LQN9_9MICO</name>
<keyword evidence="9" id="KW-0472">Membrane</keyword>
<dbReference type="SUPFAM" id="SSF52172">
    <property type="entry name" value="CheY-like"/>
    <property type="match status" value="2"/>
</dbReference>
<dbReference type="EC" id="2.7.13.3" evidence="3"/>
<evidence type="ECO:0000256" key="7">
    <source>
        <dbReference type="PROSITE-ProRule" id="PRU00110"/>
    </source>
</evidence>
<feature type="transmembrane region" description="Helical" evidence="9">
    <location>
        <begin position="124"/>
        <end position="147"/>
    </location>
</feature>
<accession>A0ABU8LQN9</accession>
<dbReference type="InterPro" id="IPR036641">
    <property type="entry name" value="HPT_dom_sf"/>
</dbReference>
<dbReference type="RefSeq" id="WP_337336937.1">
    <property type="nucleotide sequence ID" value="NZ_JBBDGL010000001.1"/>
</dbReference>
<evidence type="ECO:0000256" key="4">
    <source>
        <dbReference type="ARBA" id="ARBA00022553"/>
    </source>
</evidence>
<proteinExistence type="predicted"/>
<dbReference type="SUPFAM" id="SSF47384">
    <property type="entry name" value="Homodimeric domain of signal transducing histidine kinase"/>
    <property type="match status" value="1"/>
</dbReference>
<dbReference type="CDD" id="cd17546">
    <property type="entry name" value="REC_hyHK_CKI1_RcsC-like"/>
    <property type="match status" value="1"/>
</dbReference>
<dbReference type="PANTHER" id="PTHR45339:SF3">
    <property type="entry name" value="HISTIDINE KINASE"/>
    <property type="match status" value="1"/>
</dbReference>
<dbReference type="SUPFAM" id="SSF55874">
    <property type="entry name" value="ATPase domain of HSP90 chaperone/DNA topoisomerase II/histidine kinase"/>
    <property type="match status" value="1"/>
</dbReference>
<dbReference type="Pfam" id="PF00072">
    <property type="entry name" value="Response_reg"/>
    <property type="match status" value="2"/>
</dbReference>
<comment type="caution">
    <text evidence="13">The sequence shown here is derived from an EMBL/GenBank/DDBJ whole genome shotgun (WGS) entry which is preliminary data.</text>
</comment>